<dbReference type="GO" id="GO:0006465">
    <property type="term" value="P:signal peptide processing"/>
    <property type="evidence" value="ECO:0007669"/>
    <property type="project" value="InterPro"/>
</dbReference>
<proteinExistence type="inferred from homology"/>
<dbReference type="STRING" id="1618350.UR67_C0001G0189"/>
<comment type="subcellular location">
    <subcellularLocation>
        <location evidence="6">Membrane</location>
        <topology evidence="6">Single-pass type II membrane protein</topology>
    </subcellularLocation>
</comment>
<comment type="similarity">
    <text evidence="2 6">Belongs to the peptidase S26 family.</text>
</comment>
<dbReference type="InterPro" id="IPR036286">
    <property type="entry name" value="LexA/Signal_pep-like_sf"/>
</dbReference>
<evidence type="ECO:0000259" key="7">
    <source>
        <dbReference type="Pfam" id="PF10502"/>
    </source>
</evidence>
<evidence type="ECO:0000256" key="1">
    <source>
        <dbReference type="ARBA" id="ARBA00000677"/>
    </source>
</evidence>
<dbReference type="Pfam" id="PF10502">
    <property type="entry name" value="Peptidase_S26"/>
    <property type="match status" value="1"/>
</dbReference>
<dbReference type="InterPro" id="IPR019758">
    <property type="entry name" value="Pept_S26A_signal_pept_1_CS"/>
</dbReference>
<reference evidence="8 9" key="1">
    <citation type="journal article" date="2015" name="Nature">
        <title>rRNA introns, odd ribosomes, and small enigmatic genomes across a large radiation of phyla.</title>
        <authorList>
            <person name="Brown C.T."/>
            <person name="Hug L.A."/>
            <person name="Thomas B.C."/>
            <person name="Sharon I."/>
            <person name="Castelle C.J."/>
            <person name="Singh A."/>
            <person name="Wilkins M.J."/>
            <person name="Williams K.H."/>
            <person name="Banfield J.F."/>
        </authorList>
    </citation>
    <scope>NUCLEOTIDE SEQUENCE [LARGE SCALE GENOMIC DNA]</scope>
</reference>
<keyword evidence="6" id="KW-0472">Membrane</keyword>
<sequence length="203" mass="23448">MINSPKISSQKKRYQIIGEFALEFVESLIISLGIFLIVYNFFVQTRTVLNVSMQPNFYEGDRIITDIFSYRLREPKRGEVIVLDSPLHESEEYLKRVIGLPGEEILIENNTVTIFNDVHPYGFILHEDYLGKFVTTNGGNVVKEGVKTKILEDSYLVMGDNRDRSSDSRLWGMLPKKDIVARVLFRYWPVIRIEAFAAVDYGE</sequence>
<evidence type="ECO:0000313" key="9">
    <source>
        <dbReference type="Proteomes" id="UP000034581"/>
    </source>
</evidence>
<evidence type="ECO:0000256" key="3">
    <source>
        <dbReference type="ARBA" id="ARBA00013208"/>
    </source>
</evidence>
<gene>
    <name evidence="8" type="ORF">UR67_C0001G0189</name>
</gene>
<protein>
    <recommendedName>
        <fullName evidence="3 6">Signal peptidase I</fullName>
        <ecNumber evidence="3 6">3.4.21.89</ecNumber>
    </recommendedName>
</protein>
<dbReference type="Proteomes" id="UP000034581">
    <property type="component" value="Unassembled WGS sequence"/>
</dbReference>
<evidence type="ECO:0000256" key="6">
    <source>
        <dbReference type="RuleBase" id="RU362042"/>
    </source>
</evidence>
<name>A0A0G0E4M1_UNCC3</name>
<dbReference type="PROSITE" id="PS00760">
    <property type="entry name" value="SPASE_I_2"/>
    <property type="match status" value="1"/>
</dbReference>
<dbReference type="PROSITE" id="PS00761">
    <property type="entry name" value="SPASE_I_3"/>
    <property type="match status" value="1"/>
</dbReference>
<dbReference type="PATRIC" id="fig|1618350.3.peg.197"/>
<evidence type="ECO:0000313" key="8">
    <source>
        <dbReference type="EMBL" id="KKP70280.1"/>
    </source>
</evidence>
<dbReference type="Gene3D" id="2.10.109.10">
    <property type="entry name" value="Umud Fragment, subunit A"/>
    <property type="match status" value="1"/>
</dbReference>
<dbReference type="EC" id="3.4.21.89" evidence="3 6"/>
<feature type="transmembrane region" description="Helical" evidence="6">
    <location>
        <begin position="20"/>
        <end position="42"/>
    </location>
</feature>
<keyword evidence="6" id="KW-1133">Transmembrane helix</keyword>
<keyword evidence="4 6" id="KW-0378">Hydrolase</keyword>
<dbReference type="InterPro" id="IPR019757">
    <property type="entry name" value="Pept_S26A_signal_pept_1_Lys-AS"/>
</dbReference>
<evidence type="ECO:0000256" key="4">
    <source>
        <dbReference type="ARBA" id="ARBA00022801"/>
    </source>
</evidence>
<dbReference type="GO" id="GO:0009003">
    <property type="term" value="F:signal peptidase activity"/>
    <property type="evidence" value="ECO:0007669"/>
    <property type="project" value="UniProtKB-EC"/>
</dbReference>
<organism evidence="8 9">
    <name type="scientific">candidate division CPR3 bacterium GW2011_GWF2_35_18</name>
    <dbReference type="NCBI Taxonomy" id="1618350"/>
    <lineage>
        <taxon>Bacteria</taxon>
        <taxon>Bacteria division CPR3</taxon>
    </lineage>
</organism>
<feature type="active site" evidence="5">
    <location>
        <position position="95"/>
    </location>
</feature>
<dbReference type="SUPFAM" id="SSF51306">
    <property type="entry name" value="LexA/Signal peptidase"/>
    <property type="match status" value="1"/>
</dbReference>
<dbReference type="GO" id="GO:0004252">
    <property type="term" value="F:serine-type endopeptidase activity"/>
    <property type="evidence" value="ECO:0007669"/>
    <property type="project" value="InterPro"/>
</dbReference>
<keyword evidence="6" id="KW-0812">Transmembrane</keyword>
<dbReference type="EMBL" id="LBQB01000001">
    <property type="protein sequence ID" value="KKP70280.1"/>
    <property type="molecule type" value="Genomic_DNA"/>
</dbReference>
<comment type="catalytic activity">
    <reaction evidence="1 6">
        <text>Cleavage of hydrophobic, N-terminal signal or leader sequences from secreted and periplasmic proteins.</text>
        <dbReference type="EC" id="3.4.21.89"/>
    </reaction>
</comment>
<feature type="domain" description="Peptidase S26" evidence="7">
    <location>
        <begin position="22"/>
        <end position="188"/>
    </location>
</feature>
<dbReference type="PANTHER" id="PTHR43390">
    <property type="entry name" value="SIGNAL PEPTIDASE I"/>
    <property type="match status" value="1"/>
</dbReference>
<evidence type="ECO:0000256" key="2">
    <source>
        <dbReference type="ARBA" id="ARBA00009370"/>
    </source>
</evidence>
<keyword evidence="6" id="KW-0645">Protease</keyword>
<dbReference type="NCBIfam" id="TIGR02227">
    <property type="entry name" value="sigpep_I_bact"/>
    <property type="match status" value="1"/>
</dbReference>
<dbReference type="InterPro" id="IPR000223">
    <property type="entry name" value="Pept_S26A_signal_pept_1"/>
</dbReference>
<feature type="active site" evidence="5">
    <location>
        <position position="52"/>
    </location>
</feature>
<comment type="caution">
    <text evidence="8">The sequence shown here is derived from an EMBL/GenBank/DDBJ whole genome shotgun (WGS) entry which is preliminary data.</text>
</comment>
<dbReference type="CDD" id="cd06530">
    <property type="entry name" value="S26_SPase_I"/>
    <property type="match status" value="1"/>
</dbReference>
<dbReference type="PRINTS" id="PR00727">
    <property type="entry name" value="LEADERPTASE"/>
</dbReference>
<evidence type="ECO:0000256" key="5">
    <source>
        <dbReference type="PIRSR" id="PIRSR600223-1"/>
    </source>
</evidence>
<accession>A0A0G0E4M1</accession>
<dbReference type="AlphaFoldDB" id="A0A0G0E4M1"/>
<dbReference type="GO" id="GO:0016020">
    <property type="term" value="C:membrane"/>
    <property type="evidence" value="ECO:0007669"/>
    <property type="project" value="UniProtKB-SubCell"/>
</dbReference>
<dbReference type="PANTHER" id="PTHR43390:SF1">
    <property type="entry name" value="CHLOROPLAST PROCESSING PEPTIDASE"/>
    <property type="match status" value="1"/>
</dbReference>
<dbReference type="InterPro" id="IPR019533">
    <property type="entry name" value="Peptidase_S26"/>
</dbReference>